<keyword evidence="1" id="KW-0285">Flavoprotein</keyword>
<dbReference type="InterPro" id="IPR016166">
    <property type="entry name" value="FAD-bd_PCMH"/>
</dbReference>
<dbReference type="InterPro" id="IPR016169">
    <property type="entry name" value="FAD-bd_PCMH_sub2"/>
</dbReference>
<dbReference type="PANTHER" id="PTHR11748:SF103">
    <property type="entry name" value="GLYCOLATE OXIDASE SUBUNIT GLCE"/>
    <property type="match status" value="1"/>
</dbReference>
<evidence type="ECO:0000256" key="2">
    <source>
        <dbReference type="ARBA" id="ARBA00022827"/>
    </source>
</evidence>
<organism evidence="4 5">
    <name type="scientific">Paracoccus alkenifer</name>
    <dbReference type="NCBI Taxonomy" id="65735"/>
    <lineage>
        <taxon>Bacteria</taxon>
        <taxon>Pseudomonadati</taxon>
        <taxon>Pseudomonadota</taxon>
        <taxon>Alphaproteobacteria</taxon>
        <taxon>Rhodobacterales</taxon>
        <taxon>Paracoccaceae</taxon>
        <taxon>Paracoccus</taxon>
    </lineage>
</organism>
<dbReference type="Gene3D" id="3.30.465.10">
    <property type="match status" value="1"/>
</dbReference>
<evidence type="ECO:0000259" key="3">
    <source>
        <dbReference type="PROSITE" id="PS51387"/>
    </source>
</evidence>
<name>A0A1H6LVS1_9RHOB</name>
<dbReference type="GO" id="GO:0071949">
    <property type="term" value="F:FAD binding"/>
    <property type="evidence" value="ECO:0007669"/>
    <property type="project" value="InterPro"/>
</dbReference>
<evidence type="ECO:0000256" key="1">
    <source>
        <dbReference type="ARBA" id="ARBA00022630"/>
    </source>
</evidence>
<dbReference type="PANTHER" id="PTHR11748">
    <property type="entry name" value="D-LACTATE DEHYDROGENASE"/>
    <property type="match status" value="1"/>
</dbReference>
<dbReference type="Proteomes" id="UP000199125">
    <property type="component" value="Unassembled WGS sequence"/>
</dbReference>
<dbReference type="AlphaFoldDB" id="A0A1H6LVS1"/>
<dbReference type="EMBL" id="FNXG01000002">
    <property type="protein sequence ID" value="SEH89142.1"/>
    <property type="molecule type" value="Genomic_DNA"/>
</dbReference>
<dbReference type="NCBIfam" id="NF008439">
    <property type="entry name" value="PRK11282.1"/>
    <property type="match status" value="1"/>
</dbReference>
<proteinExistence type="predicted"/>
<dbReference type="InterPro" id="IPR006094">
    <property type="entry name" value="Oxid_FAD_bind_N"/>
</dbReference>
<keyword evidence="2" id="KW-0274">FAD</keyword>
<evidence type="ECO:0000313" key="4">
    <source>
        <dbReference type="EMBL" id="SEH89142.1"/>
    </source>
</evidence>
<reference evidence="5" key="1">
    <citation type="submission" date="2016-10" db="EMBL/GenBank/DDBJ databases">
        <authorList>
            <person name="Varghese N."/>
            <person name="Submissions S."/>
        </authorList>
    </citation>
    <scope>NUCLEOTIDE SEQUENCE [LARGE SCALE GENOMIC DNA]</scope>
    <source>
        <strain evidence="5">DSM 11593</strain>
    </source>
</reference>
<accession>A0A1H6LVS1</accession>
<evidence type="ECO:0000313" key="5">
    <source>
        <dbReference type="Proteomes" id="UP000199125"/>
    </source>
</evidence>
<dbReference type="InterPro" id="IPR036318">
    <property type="entry name" value="FAD-bd_PCMH-like_sf"/>
</dbReference>
<dbReference type="PROSITE" id="PS51387">
    <property type="entry name" value="FAD_PCMH"/>
    <property type="match status" value="1"/>
</dbReference>
<sequence length="387" mass="39944">MAMPESACASAPTPATLAPQTEAELSAQVAQCHASARALEIAGGGTRTRRAAVPAATQLTTSAISGVVAYEPGELTLIARAGTPLDQIEQLLAAQGQALAFEPMDHRVLLGSNGTPTLGGMVAANISGPRRLQAGACRDHLLGVRFVDGRGRVIKNGGRVMKNVTGMDLAKLMCGANGTLGILTEVALKALPMAESQQTLAFAGVTPDAAVGIFSAALATPFEVSGAAFHDGTAWLRIEGLTRQVAYRRERLSALLRDHAIEIVDETASRQLWRDLRDVRHFAGSDAAVWRIHVKPTDAPAVLKALDMLGGQASLDWGGGLIWYAGNAAAAAVRQAAGAGVAVPVRPAPGTDLPPHPPQAPGVAALTAAIRRTFDPAGILNPGQMGS</sequence>
<keyword evidence="5" id="KW-1185">Reference proteome</keyword>
<dbReference type="InterPro" id="IPR016164">
    <property type="entry name" value="FAD-linked_Oxase-like_C"/>
</dbReference>
<feature type="domain" description="FAD-binding PCMH-type" evidence="3">
    <location>
        <begin position="9"/>
        <end position="193"/>
    </location>
</feature>
<dbReference type="SUPFAM" id="SSF55103">
    <property type="entry name" value="FAD-linked oxidases, C-terminal domain"/>
    <property type="match status" value="1"/>
</dbReference>
<dbReference type="Pfam" id="PF01565">
    <property type="entry name" value="FAD_binding_4"/>
    <property type="match status" value="1"/>
</dbReference>
<gene>
    <name evidence="4" type="ORF">SAMN04488075_1657</name>
</gene>
<dbReference type="SUPFAM" id="SSF56176">
    <property type="entry name" value="FAD-binding/transporter-associated domain-like"/>
    <property type="match status" value="1"/>
</dbReference>
<dbReference type="GO" id="GO:0003824">
    <property type="term" value="F:catalytic activity"/>
    <property type="evidence" value="ECO:0007669"/>
    <property type="project" value="InterPro"/>
</dbReference>
<dbReference type="STRING" id="65735.SAMN04488075_1657"/>
<protein>
    <submittedName>
        <fullName evidence="4">Glycolate oxidase FAD binding subunit</fullName>
    </submittedName>
</protein>